<keyword evidence="10" id="KW-1185">Reference proteome</keyword>
<gene>
    <name evidence="9" type="ORF">ZIOFF_069754</name>
</gene>
<evidence type="ECO:0000256" key="1">
    <source>
        <dbReference type="ARBA" id="ARBA00004167"/>
    </source>
</evidence>
<dbReference type="AlphaFoldDB" id="A0A8J5EV79"/>
<evidence type="ECO:0000313" key="9">
    <source>
        <dbReference type="EMBL" id="KAG6472294.1"/>
    </source>
</evidence>
<keyword evidence="3" id="KW-0813">Transport</keyword>
<evidence type="ECO:0000256" key="2">
    <source>
        <dbReference type="ARBA" id="ARBA00009977"/>
    </source>
</evidence>
<keyword evidence="7 8" id="KW-0472">Membrane</keyword>
<evidence type="ECO:0000256" key="6">
    <source>
        <dbReference type="ARBA" id="ARBA00022989"/>
    </source>
</evidence>
<comment type="subcellular location">
    <subcellularLocation>
        <location evidence="1">Membrane</location>
        <topology evidence="1">Single-pass membrane protein</topology>
    </subcellularLocation>
</comment>
<dbReference type="GO" id="GO:0080143">
    <property type="term" value="P:regulation of amino acid export"/>
    <property type="evidence" value="ECO:0007669"/>
    <property type="project" value="InterPro"/>
</dbReference>
<comment type="caution">
    <text evidence="9">The sequence shown here is derived from an EMBL/GenBank/DDBJ whole genome shotgun (WGS) entry which is preliminary data.</text>
</comment>
<dbReference type="GO" id="GO:0006865">
    <property type="term" value="P:amino acid transport"/>
    <property type="evidence" value="ECO:0007669"/>
    <property type="project" value="UniProtKB-KW"/>
</dbReference>
<accession>A0A8J5EV79</accession>
<dbReference type="EMBL" id="JACMSC010000020">
    <property type="protein sequence ID" value="KAG6472294.1"/>
    <property type="molecule type" value="Genomic_DNA"/>
</dbReference>
<dbReference type="InterPro" id="IPR040359">
    <property type="entry name" value="GDU"/>
</dbReference>
<evidence type="ECO:0000256" key="7">
    <source>
        <dbReference type="ARBA" id="ARBA00023136"/>
    </source>
</evidence>
<sequence length="184" mass="20223">MAGRRRTSNIASAHSDLVALHGMACDPSFEVKFCAVVGQSLHTVAIGSCNDGEFELNLCLKLSVRITRKERREIMRPARTMESSNVQNMWHSPIPYLFGGFGTGMLLIAVALVVLACSHWKSVRARNSEPLSLSEKPVIVQLDMEPRVVVIMAGDSKPSFLAKPFSLMKDEPSAVKQNSLNLEP</sequence>
<evidence type="ECO:0000256" key="8">
    <source>
        <dbReference type="SAM" id="Phobius"/>
    </source>
</evidence>
<evidence type="ECO:0000313" key="10">
    <source>
        <dbReference type="Proteomes" id="UP000734854"/>
    </source>
</evidence>
<comment type="similarity">
    <text evidence="2">Belongs to the GLUTAMINE DUMPER 1 (TC 9.B.60) family.</text>
</comment>
<proteinExistence type="inferred from homology"/>
<name>A0A8J5EV79_ZINOF</name>
<keyword evidence="4 8" id="KW-0812">Transmembrane</keyword>
<dbReference type="Proteomes" id="UP000734854">
    <property type="component" value="Unassembled WGS sequence"/>
</dbReference>
<dbReference type="GO" id="GO:0016020">
    <property type="term" value="C:membrane"/>
    <property type="evidence" value="ECO:0007669"/>
    <property type="project" value="UniProtKB-SubCell"/>
</dbReference>
<keyword evidence="5" id="KW-0029">Amino-acid transport</keyword>
<feature type="transmembrane region" description="Helical" evidence="8">
    <location>
        <begin position="94"/>
        <end position="117"/>
    </location>
</feature>
<organism evidence="9 10">
    <name type="scientific">Zingiber officinale</name>
    <name type="common">Ginger</name>
    <name type="synonym">Amomum zingiber</name>
    <dbReference type="NCBI Taxonomy" id="94328"/>
    <lineage>
        <taxon>Eukaryota</taxon>
        <taxon>Viridiplantae</taxon>
        <taxon>Streptophyta</taxon>
        <taxon>Embryophyta</taxon>
        <taxon>Tracheophyta</taxon>
        <taxon>Spermatophyta</taxon>
        <taxon>Magnoliopsida</taxon>
        <taxon>Liliopsida</taxon>
        <taxon>Zingiberales</taxon>
        <taxon>Zingiberaceae</taxon>
        <taxon>Zingiber</taxon>
    </lineage>
</organism>
<evidence type="ECO:0000256" key="4">
    <source>
        <dbReference type="ARBA" id="ARBA00022692"/>
    </source>
</evidence>
<keyword evidence="6 8" id="KW-1133">Transmembrane helix</keyword>
<evidence type="ECO:0000256" key="5">
    <source>
        <dbReference type="ARBA" id="ARBA00022970"/>
    </source>
</evidence>
<dbReference type="PANTHER" id="PTHR33228:SF49">
    <property type="entry name" value="PROTEIN GLUTAMINE DUMPER 5"/>
    <property type="match status" value="1"/>
</dbReference>
<protein>
    <submittedName>
        <fullName evidence="9">Uncharacterized protein</fullName>
    </submittedName>
</protein>
<evidence type="ECO:0000256" key="3">
    <source>
        <dbReference type="ARBA" id="ARBA00022448"/>
    </source>
</evidence>
<dbReference type="PANTHER" id="PTHR33228">
    <property type="entry name" value="PROTEIN GLUTAMINE DUMPER 4-RELATED"/>
    <property type="match status" value="1"/>
</dbReference>
<reference evidence="9 10" key="1">
    <citation type="submission" date="2020-08" db="EMBL/GenBank/DDBJ databases">
        <title>Plant Genome Project.</title>
        <authorList>
            <person name="Zhang R.-G."/>
        </authorList>
    </citation>
    <scope>NUCLEOTIDE SEQUENCE [LARGE SCALE GENOMIC DNA]</scope>
    <source>
        <tissue evidence="9">Rhizome</tissue>
    </source>
</reference>